<dbReference type="RefSeq" id="WP_145358787.1">
    <property type="nucleotide sequence ID" value="NZ_CP036265.1"/>
</dbReference>
<dbReference type="KEGG" id="acaf:CA12_19900"/>
<proteinExistence type="predicted"/>
<evidence type="ECO:0000313" key="1">
    <source>
        <dbReference type="EMBL" id="QDT15893.1"/>
    </source>
</evidence>
<keyword evidence="2" id="KW-1185">Reference proteome</keyword>
<dbReference type="OrthoDB" id="215300at2"/>
<protein>
    <submittedName>
        <fullName evidence="1">Uncharacterized protein</fullName>
    </submittedName>
</protein>
<name>A0A517P941_9PLAN</name>
<gene>
    <name evidence="1" type="ORF">CA12_19900</name>
</gene>
<accession>A0A517P941</accession>
<evidence type="ECO:0000313" key="2">
    <source>
        <dbReference type="Proteomes" id="UP000318741"/>
    </source>
</evidence>
<organism evidence="1 2">
    <name type="scientific">Alienimonas californiensis</name>
    <dbReference type="NCBI Taxonomy" id="2527989"/>
    <lineage>
        <taxon>Bacteria</taxon>
        <taxon>Pseudomonadati</taxon>
        <taxon>Planctomycetota</taxon>
        <taxon>Planctomycetia</taxon>
        <taxon>Planctomycetales</taxon>
        <taxon>Planctomycetaceae</taxon>
        <taxon>Alienimonas</taxon>
    </lineage>
</organism>
<dbReference type="EMBL" id="CP036265">
    <property type="protein sequence ID" value="QDT15893.1"/>
    <property type="molecule type" value="Genomic_DNA"/>
</dbReference>
<dbReference type="AlphaFoldDB" id="A0A517P941"/>
<dbReference type="Proteomes" id="UP000318741">
    <property type="component" value="Chromosome"/>
</dbReference>
<reference evidence="1 2" key="1">
    <citation type="submission" date="2019-02" db="EMBL/GenBank/DDBJ databases">
        <title>Deep-cultivation of Planctomycetes and their phenomic and genomic characterization uncovers novel biology.</title>
        <authorList>
            <person name="Wiegand S."/>
            <person name="Jogler M."/>
            <person name="Boedeker C."/>
            <person name="Pinto D."/>
            <person name="Vollmers J."/>
            <person name="Rivas-Marin E."/>
            <person name="Kohn T."/>
            <person name="Peeters S.H."/>
            <person name="Heuer A."/>
            <person name="Rast P."/>
            <person name="Oberbeckmann S."/>
            <person name="Bunk B."/>
            <person name="Jeske O."/>
            <person name="Meyerdierks A."/>
            <person name="Storesund J.E."/>
            <person name="Kallscheuer N."/>
            <person name="Luecker S."/>
            <person name="Lage O.M."/>
            <person name="Pohl T."/>
            <person name="Merkel B.J."/>
            <person name="Hornburger P."/>
            <person name="Mueller R.-W."/>
            <person name="Bruemmer F."/>
            <person name="Labrenz M."/>
            <person name="Spormann A.M."/>
            <person name="Op den Camp H."/>
            <person name="Overmann J."/>
            <person name="Amann R."/>
            <person name="Jetten M.S.M."/>
            <person name="Mascher T."/>
            <person name="Medema M.H."/>
            <person name="Devos D.P."/>
            <person name="Kaster A.-K."/>
            <person name="Ovreas L."/>
            <person name="Rohde M."/>
            <person name="Galperin M.Y."/>
            <person name="Jogler C."/>
        </authorList>
    </citation>
    <scope>NUCLEOTIDE SEQUENCE [LARGE SCALE GENOMIC DNA]</scope>
    <source>
        <strain evidence="1 2">CA12</strain>
    </source>
</reference>
<sequence length="75" mass="8505">MSNLSLHSPHVASPLAASLDPIAELKLRRWAREHHVPAAERDPLWHPVVWQEMAARDRERAALAEVEARSLRRAA</sequence>